<dbReference type="Gene3D" id="3.30.470.20">
    <property type="entry name" value="ATP-grasp fold, B domain"/>
    <property type="match status" value="1"/>
</dbReference>
<protein>
    <submittedName>
        <fullName evidence="4">Biotin carboxylase</fullName>
    </submittedName>
</protein>
<evidence type="ECO:0000256" key="1">
    <source>
        <dbReference type="ARBA" id="ARBA00022598"/>
    </source>
</evidence>
<dbReference type="PROSITE" id="PS50975">
    <property type="entry name" value="ATP_GRASP"/>
    <property type="match status" value="1"/>
</dbReference>
<keyword evidence="2" id="KW-0547">Nucleotide-binding</keyword>
<dbReference type="Gene3D" id="3.30.1490.20">
    <property type="entry name" value="ATP-grasp fold, A domain"/>
    <property type="match status" value="1"/>
</dbReference>
<dbReference type="InterPro" id="IPR011761">
    <property type="entry name" value="ATP-grasp"/>
</dbReference>
<dbReference type="SUPFAM" id="SSF56059">
    <property type="entry name" value="Glutathione synthetase ATP-binding domain-like"/>
    <property type="match status" value="1"/>
</dbReference>
<accession>A0A7T2U5V9</accession>
<proteinExistence type="predicted"/>
<evidence type="ECO:0000313" key="4">
    <source>
        <dbReference type="EMBL" id="QPS46252.1"/>
    </source>
</evidence>
<dbReference type="PANTHER" id="PTHR43585:SF2">
    <property type="entry name" value="ATP-GRASP ENZYME FSQD"/>
    <property type="match status" value="1"/>
</dbReference>
<dbReference type="InterPro" id="IPR052032">
    <property type="entry name" value="ATP-dep_AA_Ligase"/>
</dbReference>
<dbReference type="EMBL" id="CP065687">
    <property type="protein sequence ID" value="QPS46252.1"/>
    <property type="molecule type" value="Genomic_DNA"/>
</dbReference>
<dbReference type="Proteomes" id="UP000594943">
    <property type="component" value="Chromosome 2"/>
</dbReference>
<dbReference type="GO" id="GO:0046872">
    <property type="term" value="F:metal ion binding"/>
    <property type="evidence" value="ECO:0007669"/>
    <property type="project" value="InterPro"/>
</dbReference>
<dbReference type="AlphaFoldDB" id="A0A7U4P8B0"/>
<sequence length="447" mass="48228">MNAQSSLLLIVDYNLSRISDVEHIAAYARLRHGAQTLLIRAQPTERDARICDYVLDLDPLAEDFVDTALQRLAPWRARLRAGMVFSDNAVQSGAALLERLGLPVDSAPLAASAFSKRAYRVAEARARELLEAQHLFVPDSADVKDVADLREFAASHPEGFVVKPSCEGNNRGVVVVKPGDDLDAAFAAVAPYLSRGAICETLIPFAREFSFDGVGATEFITEKISAEGRYPVEIAQILPAALTPAERRTLTRTGRLANVLVGQRDGPFHNEIKLDDDGRLAAVVEPNRRPAGMKIWTIAAEVYGVDFYALWVDAAFGVPREPSLATSGRQAATVMLGAPADRVFTPPDIETGIAWFEQALDSAARKTNTGALRRLAFDWLSERSRAIPAVPRDNADFVAQACFATDDDAADMRALVAAVRDAWLAKLARAPIGAGEAAARRGAALAA</sequence>
<gene>
    <name evidence="4" type="ORF">I6G56_29595</name>
</gene>
<accession>A0A7U4P8B0</accession>
<keyword evidence="1" id="KW-0436">Ligase</keyword>
<reference evidence="4 5" key="1">
    <citation type="submission" date="2020-12" db="EMBL/GenBank/DDBJ databases">
        <title>FDA dAtabase for Regulatory Grade micrObial Sequences (FDA-ARGOS): Supporting development and validation of Infectious Disease Dx tests.</title>
        <authorList>
            <person name="Nelson B."/>
            <person name="Plummer A."/>
            <person name="Tallon L."/>
            <person name="Sadzewicz L."/>
            <person name="Zhao X."/>
            <person name="Boylan J."/>
            <person name="Ott S."/>
            <person name="Bowen H."/>
            <person name="Vavikolanu K."/>
            <person name="Mehta A."/>
            <person name="Aluvathingal J."/>
            <person name="Nadendla S."/>
            <person name="Myers T."/>
            <person name="Yan Y."/>
            <person name="Sichtig H."/>
        </authorList>
    </citation>
    <scope>NUCLEOTIDE SEQUENCE [LARGE SCALE GENOMIC DNA]</scope>
    <source>
        <strain evidence="4 5">FDAARGOS_899</strain>
    </source>
</reference>
<evidence type="ECO:0000313" key="5">
    <source>
        <dbReference type="Proteomes" id="UP000594943"/>
    </source>
</evidence>
<evidence type="ECO:0000256" key="3">
    <source>
        <dbReference type="ARBA" id="ARBA00022840"/>
    </source>
</evidence>
<dbReference type="GO" id="GO:0005524">
    <property type="term" value="F:ATP binding"/>
    <property type="evidence" value="ECO:0007669"/>
    <property type="project" value="UniProtKB-UniRule"/>
</dbReference>
<dbReference type="RefSeq" id="WP_009914098.1">
    <property type="nucleotide sequence ID" value="NZ_CP013382.1"/>
</dbReference>
<dbReference type="KEGG" id="bhg:I6G56_29595"/>
<name>A0A7U4P8B0_9BURK</name>
<keyword evidence="3" id="KW-0067">ATP-binding</keyword>
<evidence type="ECO:0000256" key="2">
    <source>
        <dbReference type="ARBA" id="ARBA00022741"/>
    </source>
</evidence>
<dbReference type="InterPro" id="IPR013815">
    <property type="entry name" value="ATP_grasp_subdomain_1"/>
</dbReference>
<dbReference type="GO" id="GO:0016874">
    <property type="term" value="F:ligase activity"/>
    <property type="evidence" value="ECO:0007669"/>
    <property type="project" value="UniProtKB-KW"/>
</dbReference>
<dbReference type="PANTHER" id="PTHR43585">
    <property type="entry name" value="FUMIPYRROLE BIOSYNTHESIS PROTEIN C"/>
    <property type="match status" value="1"/>
</dbReference>
<organism evidence="4 5">
    <name type="scientific">Burkholderia humptydooensis</name>
    <dbReference type="NCBI Taxonomy" id="430531"/>
    <lineage>
        <taxon>Bacteria</taxon>
        <taxon>Pseudomonadati</taxon>
        <taxon>Pseudomonadota</taxon>
        <taxon>Betaproteobacteria</taxon>
        <taxon>Burkholderiales</taxon>
        <taxon>Burkholderiaceae</taxon>
        <taxon>Burkholderia</taxon>
        <taxon>pseudomallei group</taxon>
    </lineage>
</organism>